<evidence type="ECO:0000313" key="2">
    <source>
        <dbReference type="Proteomes" id="UP000289555"/>
    </source>
</evidence>
<dbReference type="EMBL" id="AP019416">
    <property type="protein sequence ID" value="BBI50596.1"/>
    <property type="molecule type" value="Genomic_DNA"/>
</dbReference>
<organism evidence="1 2">
    <name type="scientific">Vreelandella olivaria</name>
    <dbReference type="NCBI Taxonomy" id="390919"/>
    <lineage>
        <taxon>Bacteria</taxon>
        <taxon>Pseudomonadati</taxon>
        <taxon>Pseudomonadota</taxon>
        <taxon>Gammaproteobacteria</taxon>
        <taxon>Oceanospirillales</taxon>
        <taxon>Halomonadaceae</taxon>
        <taxon>Vreelandella</taxon>
    </lineage>
</organism>
<dbReference type="Proteomes" id="UP000289555">
    <property type="component" value="Chromosome"/>
</dbReference>
<keyword evidence="2" id="KW-1185">Reference proteome</keyword>
<protein>
    <recommendedName>
        <fullName evidence="3">50S ribosomal protein L11 methyltransferase</fullName>
    </recommendedName>
</protein>
<evidence type="ECO:0008006" key="3">
    <source>
        <dbReference type="Google" id="ProtNLM"/>
    </source>
</evidence>
<reference evidence="2" key="1">
    <citation type="journal article" date="2019" name="Microbiol. Resour. Announc.">
        <title>Complete Genome Sequence of Halomonas olivaria, a Moderately Halophilic Bacterium Isolated from Olive Processing Effluents, Obtained by Nanopore Sequencing.</title>
        <authorList>
            <person name="Nagata S."/>
            <person name="Ii K.M."/>
            <person name="Tsukimi T."/>
            <person name="Miura M.C."/>
            <person name="Galipon J."/>
            <person name="Arakawa K."/>
        </authorList>
    </citation>
    <scope>NUCLEOTIDE SEQUENCE [LARGE SCALE GENOMIC DNA]</scope>
    <source>
        <strain evidence="2">TYRC17</strain>
    </source>
</reference>
<name>A0ABM7GJI8_9GAMM</name>
<gene>
    <name evidence="1" type="ORF">HORIV_30170</name>
</gene>
<accession>A0ABM7GJI8</accession>
<evidence type="ECO:0000313" key="1">
    <source>
        <dbReference type="EMBL" id="BBI50596.1"/>
    </source>
</evidence>
<proteinExistence type="predicted"/>
<sequence>MEDTILTGLYDDLEGVESMLERIEAAWSEQMPGEPCPTIEYELLADRDWEREWMDDFTPCAWASGYGSCPVGTNRPRPRPLT</sequence>